<sequence length="60" mass="6654">MRSRRRLSRSQCVCITLLWAALTYVVLTKAERIDGPVILMLLLSGALVFIPVVKALRGGK</sequence>
<dbReference type="AlphaFoldDB" id="A0A9D2HQ64"/>
<keyword evidence="1" id="KW-1133">Transmembrane helix</keyword>
<organism evidence="2 3">
    <name type="scientific">Candidatus Bacteroides intestinavium</name>
    <dbReference type="NCBI Taxonomy" id="2838469"/>
    <lineage>
        <taxon>Bacteria</taxon>
        <taxon>Pseudomonadati</taxon>
        <taxon>Bacteroidota</taxon>
        <taxon>Bacteroidia</taxon>
        <taxon>Bacteroidales</taxon>
        <taxon>Bacteroidaceae</taxon>
        <taxon>Bacteroides</taxon>
    </lineage>
</organism>
<reference evidence="2" key="2">
    <citation type="submission" date="2021-04" db="EMBL/GenBank/DDBJ databases">
        <authorList>
            <person name="Gilroy R."/>
        </authorList>
    </citation>
    <scope>NUCLEOTIDE SEQUENCE</scope>
    <source>
        <strain evidence="2">ChiHecec1B25-7008</strain>
    </source>
</reference>
<keyword evidence="1" id="KW-0812">Transmembrane</keyword>
<name>A0A9D2HQ64_9BACE</name>
<comment type="caution">
    <text evidence="2">The sequence shown here is derived from an EMBL/GenBank/DDBJ whole genome shotgun (WGS) entry which is preliminary data.</text>
</comment>
<dbReference type="Proteomes" id="UP000823860">
    <property type="component" value="Unassembled WGS sequence"/>
</dbReference>
<evidence type="ECO:0000256" key="1">
    <source>
        <dbReference type="SAM" id="Phobius"/>
    </source>
</evidence>
<protein>
    <submittedName>
        <fullName evidence="2">Uncharacterized protein</fullName>
    </submittedName>
</protein>
<reference evidence="2" key="1">
    <citation type="journal article" date="2021" name="PeerJ">
        <title>Extensive microbial diversity within the chicken gut microbiome revealed by metagenomics and culture.</title>
        <authorList>
            <person name="Gilroy R."/>
            <person name="Ravi A."/>
            <person name="Getino M."/>
            <person name="Pursley I."/>
            <person name="Horton D.L."/>
            <person name="Alikhan N.F."/>
            <person name="Baker D."/>
            <person name="Gharbi K."/>
            <person name="Hall N."/>
            <person name="Watson M."/>
            <person name="Adriaenssens E.M."/>
            <person name="Foster-Nyarko E."/>
            <person name="Jarju S."/>
            <person name="Secka A."/>
            <person name="Antonio M."/>
            <person name="Oren A."/>
            <person name="Chaudhuri R.R."/>
            <person name="La Ragione R."/>
            <person name="Hildebrand F."/>
            <person name="Pallen M.J."/>
        </authorList>
    </citation>
    <scope>NUCLEOTIDE SEQUENCE</scope>
    <source>
        <strain evidence="2">ChiHecec1B25-7008</strain>
    </source>
</reference>
<gene>
    <name evidence="2" type="ORF">H9785_05040</name>
</gene>
<accession>A0A9D2HQ64</accession>
<evidence type="ECO:0000313" key="3">
    <source>
        <dbReference type="Proteomes" id="UP000823860"/>
    </source>
</evidence>
<evidence type="ECO:0000313" key="2">
    <source>
        <dbReference type="EMBL" id="HJA83319.1"/>
    </source>
</evidence>
<keyword evidence="1" id="KW-0472">Membrane</keyword>
<dbReference type="EMBL" id="DWZE01000061">
    <property type="protein sequence ID" value="HJA83319.1"/>
    <property type="molecule type" value="Genomic_DNA"/>
</dbReference>
<feature type="transmembrane region" description="Helical" evidence="1">
    <location>
        <begin position="38"/>
        <end position="56"/>
    </location>
</feature>
<proteinExistence type="predicted"/>